<sequence length="62" mass="7062">MAMITLYSFLGVIVKHHSRQGDVHQGSASLRKHFQGMTSEYAPNTLYMGPRLQERVITTEKI</sequence>
<reference evidence="2" key="1">
    <citation type="journal article" date="2011" name="Nat. Biotechnol.">
        <title>The genomic sequence of the Chinese hamster ovary (CHO)-K1 cell line.</title>
        <authorList>
            <person name="Xu X."/>
            <person name="Nagarajan H."/>
            <person name="Lewis N.E."/>
            <person name="Pan S."/>
            <person name="Cai Z."/>
            <person name="Liu X."/>
            <person name="Chen W."/>
            <person name="Xie M."/>
            <person name="Wang W."/>
            <person name="Hammond S."/>
            <person name="Andersen M.R."/>
            <person name="Neff N."/>
            <person name="Passarelli B."/>
            <person name="Koh W."/>
            <person name="Fan H.C."/>
            <person name="Wang J."/>
            <person name="Gui Y."/>
            <person name="Lee K.H."/>
            <person name="Betenbaugh M.J."/>
            <person name="Quake S.R."/>
            <person name="Famili I."/>
            <person name="Palsson B.O."/>
            <person name="Wang J."/>
        </authorList>
    </citation>
    <scope>NUCLEOTIDE SEQUENCE [LARGE SCALE GENOMIC DNA]</scope>
    <source>
        <strain evidence="2">CHO K1 cell line</strain>
    </source>
</reference>
<dbReference type="InParanoid" id="G3GVC3"/>
<organism evidence="1 2">
    <name type="scientific">Cricetulus griseus</name>
    <name type="common">Chinese hamster</name>
    <name type="synonym">Cricetulus barabensis griseus</name>
    <dbReference type="NCBI Taxonomy" id="10029"/>
    <lineage>
        <taxon>Eukaryota</taxon>
        <taxon>Metazoa</taxon>
        <taxon>Chordata</taxon>
        <taxon>Craniata</taxon>
        <taxon>Vertebrata</taxon>
        <taxon>Euteleostomi</taxon>
        <taxon>Mammalia</taxon>
        <taxon>Eutheria</taxon>
        <taxon>Euarchontoglires</taxon>
        <taxon>Glires</taxon>
        <taxon>Rodentia</taxon>
        <taxon>Myomorpha</taxon>
        <taxon>Muroidea</taxon>
        <taxon>Cricetidae</taxon>
        <taxon>Cricetinae</taxon>
        <taxon>Cricetulus</taxon>
    </lineage>
</organism>
<accession>G3GVC3</accession>
<dbReference type="Proteomes" id="UP000001075">
    <property type="component" value="Unassembled WGS sequence"/>
</dbReference>
<protein>
    <submittedName>
        <fullName evidence="1">Uncharacterized protein</fullName>
    </submittedName>
</protein>
<dbReference type="EMBL" id="JH000039">
    <property type="protein sequence ID" value="EGV95767.1"/>
    <property type="molecule type" value="Genomic_DNA"/>
</dbReference>
<name>G3GVC3_CRIGR</name>
<dbReference type="AlphaFoldDB" id="G3GVC3"/>
<proteinExistence type="predicted"/>
<evidence type="ECO:0000313" key="2">
    <source>
        <dbReference type="Proteomes" id="UP000001075"/>
    </source>
</evidence>
<gene>
    <name evidence="1" type="ORF">I79_001658</name>
</gene>
<evidence type="ECO:0000313" key="1">
    <source>
        <dbReference type="EMBL" id="EGV95767.1"/>
    </source>
</evidence>